<dbReference type="AlphaFoldDB" id="A0A9P6H3A1"/>
<dbReference type="Proteomes" id="UP000740883">
    <property type="component" value="Unassembled WGS sequence"/>
</dbReference>
<dbReference type="OrthoDB" id="2196367at2759"/>
<evidence type="ECO:0000313" key="2">
    <source>
        <dbReference type="EMBL" id="KAF9764764.1"/>
    </source>
</evidence>
<evidence type="ECO:0000256" key="1">
    <source>
        <dbReference type="SAM" id="MobiDB-lite"/>
    </source>
</evidence>
<feature type="region of interest" description="Disordered" evidence="1">
    <location>
        <begin position="83"/>
        <end position="154"/>
    </location>
</feature>
<evidence type="ECO:0000313" key="3">
    <source>
        <dbReference type="Proteomes" id="UP000740883"/>
    </source>
</evidence>
<protein>
    <submittedName>
        <fullName evidence="2">Uncharacterized protein</fullName>
    </submittedName>
</protein>
<name>A0A9P6H3A1_9MICR</name>
<reference evidence="2 3" key="1">
    <citation type="journal article" date="2020" name="Genome Biol. Evol.">
        <title>Comparative genomics of strictly vertically transmitted, feminizing microsporidia endosymbionts of amphipod crustaceans.</title>
        <authorList>
            <person name="Cormier A."/>
            <person name="Chebbi M.A."/>
            <person name="Giraud I."/>
            <person name="Wattier R."/>
            <person name="Teixeira M."/>
            <person name="Gilbert C."/>
            <person name="Rigaud T."/>
            <person name="Cordaux R."/>
        </authorList>
    </citation>
    <scope>NUCLEOTIDE SEQUENCE [LARGE SCALE GENOMIC DNA]</scope>
    <source>
        <strain evidence="2 3">Ou3-Ou53</strain>
    </source>
</reference>
<dbReference type="EMBL" id="SBJO01000010">
    <property type="protein sequence ID" value="KAF9764764.1"/>
    <property type="molecule type" value="Genomic_DNA"/>
</dbReference>
<proteinExistence type="predicted"/>
<feature type="compositionally biased region" description="Polar residues" evidence="1">
    <location>
        <begin position="129"/>
        <end position="149"/>
    </location>
</feature>
<organism evidence="2 3">
    <name type="scientific">Nosema granulosis</name>
    <dbReference type="NCBI Taxonomy" id="83296"/>
    <lineage>
        <taxon>Eukaryota</taxon>
        <taxon>Fungi</taxon>
        <taxon>Fungi incertae sedis</taxon>
        <taxon>Microsporidia</taxon>
        <taxon>Nosematidae</taxon>
        <taxon>Nosema</taxon>
    </lineage>
</organism>
<feature type="compositionally biased region" description="Polar residues" evidence="1">
    <location>
        <begin position="87"/>
        <end position="112"/>
    </location>
</feature>
<comment type="caution">
    <text evidence="2">The sequence shown here is derived from an EMBL/GenBank/DDBJ whole genome shotgun (WGS) entry which is preliminary data.</text>
</comment>
<keyword evidence="3" id="KW-1185">Reference proteome</keyword>
<gene>
    <name evidence="2" type="ORF">NGRA_0317</name>
</gene>
<accession>A0A9P6H3A1</accession>
<sequence>MEKLISKLKQKMCLGFPIEPEPVVDVEKNESGFRATMGIFGVTVEDLNWHKTEEDALKEIVEIGDKLIGKIYKMALYKYKTDKTRKMSQNQSKEKSLISSKGVNKIQESSTIVPRKQPSYKQLAHKQLANKQPSHKQLAQTQHNKQPSQKPKFAEDIKETKSNIIYSVSNMVKNPGEFIEQYCKSKAIAFPEYLFEKSNGVYLCRATFLKERFESRYAYEIETAKREVANLIVSFIRYKILESKDEDCRNLLDQFTNPGEKTLNKALKKTLKNTFKIEDLSTNVKEELLNKTLKKTLKNTFKIEDLSTNVKEELPFDSPLDNCDIQKLFTEFNNFEKEVNQSEIQDIVNCFSNLYEEDEDFLNFKDLNE</sequence>